<evidence type="ECO:0000256" key="1">
    <source>
        <dbReference type="ARBA" id="ARBA00009497"/>
    </source>
</evidence>
<evidence type="ECO:0000313" key="5">
    <source>
        <dbReference type="Proteomes" id="UP000448943"/>
    </source>
</evidence>
<protein>
    <submittedName>
        <fullName evidence="4">DNA starvation/stationary phase protection protein</fullName>
    </submittedName>
</protein>
<evidence type="ECO:0000256" key="2">
    <source>
        <dbReference type="RuleBase" id="RU003875"/>
    </source>
</evidence>
<dbReference type="InterPro" id="IPR012347">
    <property type="entry name" value="Ferritin-like"/>
</dbReference>
<dbReference type="InterPro" id="IPR008331">
    <property type="entry name" value="Ferritin_DPS_dom"/>
</dbReference>
<dbReference type="RefSeq" id="WP_160643405.1">
    <property type="nucleotide sequence ID" value="NZ_SIJB01000001.1"/>
</dbReference>
<dbReference type="CDD" id="cd01043">
    <property type="entry name" value="DPS"/>
    <property type="match status" value="1"/>
</dbReference>
<dbReference type="GO" id="GO:0008199">
    <property type="term" value="F:ferric iron binding"/>
    <property type="evidence" value="ECO:0007669"/>
    <property type="project" value="InterPro"/>
</dbReference>
<proteinExistence type="inferred from homology"/>
<dbReference type="PROSITE" id="PS00818">
    <property type="entry name" value="DPS_1"/>
    <property type="match status" value="1"/>
</dbReference>
<evidence type="ECO:0000313" key="4">
    <source>
        <dbReference type="EMBL" id="NBI27459.1"/>
    </source>
</evidence>
<dbReference type="Gene3D" id="1.20.1260.10">
    <property type="match status" value="1"/>
</dbReference>
<dbReference type="SUPFAM" id="SSF47240">
    <property type="entry name" value="Ferritin-like"/>
    <property type="match status" value="1"/>
</dbReference>
<dbReference type="PRINTS" id="PR01346">
    <property type="entry name" value="HELNAPAPROT"/>
</dbReference>
<accession>A0A6N9PVB0</accession>
<keyword evidence="5" id="KW-1185">Reference proteome</keyword>
<name>A0A6N9PVB0_9BACL</name>
<organism evidence="4 5">
    <name type="scientific">Chengkuizengella marina</name>
    <dbReference type="NCBI Taxonomy" id="2507566"/>
    <lineage>
        <taxon>Bacteria</taxon>
        <taxon>Bacillati</taxon>
        <taxon>Bacillota</taxon>
        <taxon>Bacilli</taxon>
        <taxon>Bacillales</taxon>
        <taxon>Paenibacillaceae</taxon>
        <taxon>Chengkuizengella</taxon>
    </lineage>
</organism>
<comment type="caution">
    <text evidence="4">The sequence shown here is derived from an EMBL/GenBank/DDBJ whole genome shotgun (WGS) entry which is preliminary data.</text>
</comment>
<reference evidence="4 5" key="1">
    <citation type="submission" date="2019-01" db="EMBL/GenBank/DDBJ databases">
        <title>Chengkuizengella sp. nov., isolated from deep-sea sediment of East Pacific Ocean.</title>
        <authorList>
            <person name="Yang J."/>
            <person name="Lai Q."/>
            <person name="Shao Z."/>
        </authorList>
    </citation>
    <scope>NUCLEOTIDE SEQUENCE [LARGE SCALE GENOMIC DNA]</scope>
    <source>
        <strain evidence="4 5">YPA3-1-1</strain>
    </source>
</reference>
<feature type="domain" description="Ferritin/DPS" evidence="3">
    <location>
        <begin position="7"/>
        <end position="144"/>
    </location>
</feature>
<dbReference type="InterPro" id="IPR009078">
    <property type="entry name" value="Ferritin-like_SF"/>
</dbReference>
<comment type="similarity">
    <text evidence="1 2">Belongs to the Dps family.</text>
</comment>
<gene>
    <name evidence="4" type="ORF">ERL59_00555</name>
</gene>
<dbReference type="Pfam" id="PF00210">
    <property type="entry name" value="Ferritin"/>
    <property type="match status" value="1"/>
</dbReference>
<dbReference type="GO" id="GO:0016722">
    <property type="term" value="F:oxidoreductase activity, acting on metal ions"/>
    <property type="evidence" value="ECO:0007669"/>
    <property type="project" value="InterPro"/>
</dbReference>
<dbReference type="AlphaFoldDB" id="A0A6N9PVB0"/>
<evidence type="ECO:0000259" key="3">
    <source>
        <dbReference type="Pfam" id="PF00210"/>
    </source>
</evidence>
<dbReference type="PANTHER" id="PTHR42932:SF1">
    <property type="entry name" value="GENERAL STRESS PROTEIN 20U"/>
    <property type="match status" value="1"/>
</dbReference>
<dbReference type="InterPro" id="IPR023188">
    <property type="entry name" value="DPS_DNA-bd_CS"/>
</dbReference>
<dbReference type="EMBL" id="SIJB01000001">
    <property type="protein sequence ID" value="NBI27459.1"/>
    <property type="molecule type" value="Genomic_DNA"/>
</dbReference>
<dbReference type="OrthoDB" id="9797023at2"/>
<dbReference type="PIRSF" id="PIRSF005900">
    <property type="entry name" value="Dps"/>
    <property type="match status" value="1"/>
</dbReference>
<dbReference type="InterPro" id="IPR002177">
    <property type="entry name" value="DPS_DNA-bd"/>
</dbReference>
<sequence>MTDLRNGLNQLLANLNVMYTKLHNYHWFVTGEHFFELHKASEELYGEVATYIDEVAEKMLACKMVPAATMKEYLQLASIEEAKNGLSAGEMVQSVSNDLTKLIDDLKIGIELADQEKHICISNLLQDILCDFEMELWKLSAYSQKSI</sequence>
<dbReference type="PANTHER" id="PTHR42932">
    <property type="entry name" value="GENERAL STRESS PROTEIN 20U"/>
    <property type="match status" value="1"/>
</dbReference>
<dbReference type="Proteomes" id="UP000448943">
    <property type="component" value="Unassembled WGS sequence"/>
</dbReference>